<sequence>MPTYRLPDGSVPVLLSAESPDLLRAEGAAIAEYLGAQPSVSCDEIATMLLRTRTVRRYRALAMVSDRATLDAAVTAIAAGEAHPCVVTNDKPAIARRTAWIFPGQGGQRRGMGKLFYEGVPAFRAEVDLCHDAFVDAFGESPRDYVIADDVDSDEPARVVQPALFMQMAGLAATWRSVGVEPSVVVGHSQGEIAAAYVSGTMTLPDAVMMVGTRARVVEPIASDKYAMGVIDADRDEAEALLARYSGWAQISVVNSPRMVGISGERQTVTEIVEQFTARGRFGRVIGVQYPAHTNLVSQFKDVIFDTARTKLTADQFTPTEIDCIGGTLGDSITAELPFDEYWFWNLRNAVRFDKAIGAAVERGADTFIELAEHPTLALPVRETVTAVGSGSEAVIGTSNRSATDLSVFTRNLASVIVGDLQYSLTSLRTGDIDDLGLPLLDFPNTVMNRQALWMPLGDKATQPRRVVPVQSAPAPVAPAVPTRTVRSAQHVVEEWVRLSRRKTVAPRTIGIVDYTGNQADLAASVIEQAEAYGATARMIDVAAAGENGAIDTAVILVPQSATAQRGIEDLVRDAIGQTAEFFASRDWWSKPEAVGDYWLITTGGENVLDADAAPDLAQAAIAAGFRCAGAEYPDISFRHIDLPSNVDPAAIAKLVTALHTATEPELALRGKDLYAKRLVAAEVSQRRADVPSYDHVLVIGGTGDVGLAYCEYHARRGTRRITLVNRSGETAPITEALAAIREASTCDVSVIASDITDAESVVDLGRELASHPVDLVVHAAADLMGIRSIELTEVTAGHVEGLMGAKVSGLVSALNSVTLSDRAEVILCSSFAATIGGRGTLVYAAANRMLDALAIRLRADGVACVSVQWGLWAAHDGAGASDRRGLEAIGYLPMSADDAIDVAQSVPTGSNAVVVGFDWERARAVLSGFGYGPLLSKLSSNAVAPKPAVEPIAAPASAPAVAPAPPSIGANTADRVLAMVGQVIGVVDVASIDTARPLVALGLDSLQALELRRQVSVEFGFELPVAELVSGASLDDVIRLIGDRPSVTATATMPTPTPAPTPSAVVAPVSSGGVDVADRVLAMVGQVIGVVDVASIDTARPLVALGLDSLQALELRRQVSVEFGFELPVAELVSGASLDDVIGMIGDRPSVGSIGDAKAAVPQANTPTASVVVSAAPVDSPAGELIDRVGAVAEGVIDGPLDSDRMRSARTDINLFGLSAMMRSLYPAFADGLAHTEEEIAAAIEFAPRHQWLLRQWLVELGRNGIVDYDERTRQYRYVAPVPTPSRADLGEVCRELGYRPEMAAFLGGSNEHLTELVQDRKQLQEILFADGGTAAADAAYRDNLISSYLNRGARAAVADLVGTLQQQRRPVRIMELGAGVGGTTNDVAAGLVGLPVDYFFTDLSDFFLASARKHFADYPWMRFGIVDMNVDLGTERYDIIIGSNVLHNALHIGDLLTKLRDRLNPGGALVVIESVHAHAQMLTSVHLLMSPRAGQPQAGVTDVRAGTDRIFLTEDEWVDGFRAAGLTPAVVLPRQEHPLEMLDQRVFVAIRDE</sequence>
<dbReference type="SUPFAM" id="SSF51735">
    <property type="entry name" value="NAD(P)-binding Rossmann-fold domains"/>
    <property type="match status" value="2"/>
</dbReference>
<dbReference type="InterPro" id="IPR050091">
    <property type="entry name" value="PKS_NRPS_Biosynth_Enz"/>
</dbReference>
<dbReference type="Pfam" id="PF00550">
    <property type="entry name" value="PP-binding"/>
    <property type="match status" value="2"/>
</dbReference>
<dbReference type="Gene3D" id="3.40.50.150">
    <property type="entry name" value="Vaccinia Virus protein VP39"/>
    <property type="match status" value="1"/>
</dbReference>
<dbReference type="Gene3D" id="3.40.366.10">
    <property type="entry name" value="Malonyl-Coenzyme A Acyl Carrier Protein, domain 2"/>
    <property type="match status" value="1"/>
</dbReference>
<dbReference type="Pfam" id="PF08659">
    <property type="entry name" value="KR"/>
    <property type="match status" value="1"/>
</dbReference>
<dbReference type="PROSITE" id="PS50075">
    <property type="entry name" value="CARRIER"/>
    <property type="match status" value="2"/>
</dbReference>
<dbReference type="InterPro" id="IPR029063">
    <property type="entry name" value="SAM-dependent_MTases_sf"/>
</dbReference>
<organism evidence="6 7">
    <name type="scientific">Gordonia effusa NBRC 100432</name>
    <dbReference type="NCBI Taxonomy" id="1077974"/>
    <lineage>
        <taxon>Bacteria</taxon>
        <taxon>Bacillati</taxon>
        <taxon>Actinomycetota</taxon>
        <taxon>Actinomycetes</taxon>
        <taxon>Mycobacteriales</taxon>
        <taxon>Gordoniaceae</taxon>
        <taxon>Gordonia</taxon>
    </lineage>
</organism>
<dbReference type="InterPro" id="IPR009081">
    <property type="entry name" value="PP-bd_ACP"/>
</dbReference>
<dbReference type="InterPro" id="IPR036736">
    <property type="entry name" value="ACP-like_sf"/>
</dbReference>
<dbReference type="GO" id="GO:0006633">
    <property type="term" value="P:fatty acid biosynthetic process"/>
    <property type="evidence" value="ECO:0007669"/>
    <property type="project" value="TreeGrafter"/>
</dbReference>
<dbReference type="PANTHER" id="PTHR43775:SF37">
    <property type="entry name" value="SI:DKEY-61P9.11"/>
    <property type="match status" value="1"/>
</dbReference>
<gene>
    <name evidence="6" type="ORF">GOEFS_036_00410</name>
</gene>
<dbReference type="SMART" id="SM00823">
    <property type="entry name" value="PKS_PP"/>
    <property type="match status" value="2"/>
</dbReference>
<dbReference type="Pfam" id="PF08242">
    <property type="entry name" value="Methyltransf_12"/>
    <property type="match status" value="1"/>
</dbReference>
<dbReference type="CDD" id="cd02440">
    <property type="entry name" value="AdoMet_MTases"/>
    <property type="match status" value="1"/>
</dbReference>
<accession>H0QXQ1</accession>
<dbReference type="SUPFAM" id="SSF55048">
    <property type="entry name" value="Probable ACP-binding domain of malonyl-CoA ACP transacylase"/>
    <property type="match status" value="1"/>
</dbReference>
<protein>
    <submittedName>
        <fullName evidence="6">Putative polyketide synthase</fullName>
    </submittedName>
</protein>
<dbReference type="GO" id="GO:0004312">
    <property type="term" value="F:fatty acid synthase activity"/>
    <property type="evidence" value="ECO:0007669"/>
    <property type="project" value="TreeGrafter"/>
</dbReference>
<keyword evidence="2" id="KW-0597">Phosphoprotein</keyword>
<dbReference type="InterPro" id="IPR020806">
    <property type="entry name" value="PKS_PP-bd"/>
</dbReference>
<name>H0QXQ1_9ACTN</name>
<dbReference type="SUPFAM" id="SSF47336">
    <property type="entry name" value="ACP-like"/>
    <property type="match status" value="2"/>
</dbReference>
<dbReference type="InterPro" id="IPR006162">
    <property type="entry name" value="Ppantetheine_attach_site"/>
</dbReference>
<reference evidence="6 7" key="1">
    <citation type="submission" date="2011-12" db="EMBL/GenBank/DDBJ databases">
        <title>Whole genome shotgun sequence of Gordonia effusa NBRC 100432.</title>
        <authorList>
            <person name="Yoshida I."/>
            <person name="Takarada H."/>
            <person name="Hosoyama A."/>
            <person name="Tsuchikane K."/>
            <person name="Katsumata H."/>
            <person name="Yamazaki S."/>
            <person name="Fujita N."/>
        </authorList>
    </citation>
    <scope>NUCLEOTIDE SEQUENCE [LARGE SCALE GENOMIC DNA]</scope>
    <source>
        <strain evidence="6 7">NBRC 100432</strain>
    </source>
</reference>
<dbReference type="InterPro" id="IPR057326">
    <property type="entry name" value="KR_dom"/>
</dbReference>
<dbReference type="GO" id="GO:0071770">
    <property type="term" value="P:DIM/DIP cell wall layer assembly"/>
    <property type="evidence" value="ECO:0007669"/>
    <property type="project" value="TreeGrafter"/>
</dbReference>
<dbReference type="eggNOG" id="COG3321">
    <property type="taxonomic scope" value="Bacteria"/>
</dbReference>
<dbReference type="SMART" id="SM00827">
    <property type="entry name" value="PKS_AT"/>
    <property type="match status" value="1"/>
</dbReference>
<proteinExistence type="predicted"/>
<dbReference type="InterPro" id="IPR001227">
    <property type="entry name" value="Ac_transferase_dom_sf"/>
</dbReference>
<dbReference type="STRING" id="1077974.GOEFS_036_00410"/>
<dbReference type="Proteomes" id="UP000035034">
    <property type="component" value="Unassembled WGS sequence"/>
</dbReference>
<dbReference type="InterPro" id="IPR013217">
    <property type="entry name" value="Methyltransf_12"/>
</dbReference>
<dbReference type="PANTHER" id="PTHR43775">
    <property type="entry name" value="FATTY ACID SYNTHASE"/>
    <property type="match status" value="1"/>
</dbReference>
<keyword evidence="4" id="KW-0511">Multifunctional enzyme</keyword>
<dbReference type="EMBL" id="BAEH01000036">
    <property type="protein sequence ID" value="GAB17602.1"/>
    <property type="molecule type" value="Genomic_DNA"/>
</dbReference>
<evidence type="ECO:0000256" key="2">
    <source>
        <dbReference type="ARBA" id="ARBA00022553"/>
    </source>
</evidence>
<dbReference type="SUPFAM" id="SSF53335">
    <property type="entry name" value="S-adenosyl-L-methionine-dependent methyltransferases"/>
    <property type="match status" value="1"/>
</dbReference>
<dbReference type="GO" id="GO:0005886">
    <property type="term" value="C:plasma membrane"/>
    <property type="evidence" value="ECO:0007669"/>
    <property type="project" value="TreeGrafter"/>
</dbReference>
<dbReference type="GO" id="GO:0005737">
    <property type="term" value="C:cytoplasm"/>
    <property type="evidence" value="ECO:0007669"/>
    <property type="project" value="TreeGrafter"/>
</dbReference>
<dbReference type="InterPro" id="IPR016036">
    <property type="entry name" value="Malonyl_transacylase_ACP-bd"/>
</dbReference>
<evidence type="ECO:0000313" key="7">
    <source>
        <dbReference type="Proteomes" id="UP000035034"/>
    </source>
</evidence>
<evidence type="ECO:0000256" key="4">
    <source>
        <dbReference type="ARBA" id="ARBA00023268"/>
    </source>
</evidence>
<dbReference type="eggNOG" id="COG2226">
    <property type="taxonomic scope" value="Bacteria"/>
</dbReference>
<keyword evidence="3" id="KW-0808">Transferase</keyword>
<dbReference type="InterPro" id="IPR013968">
    <property type="entry name" value="PKS_KR"/>
</dbReference>
<comment type="caution">
    <text evidence="6">The sequence shown here is derived from an EMBL/GenBank/DDBJ whole genome shotgun (WGS) entry which is preliminary data.</text>
</comment>
<dbReference type="SUPFAM" id="SSF52151">
    <property type="entry name" value="FabD/lysophospholipase-like"/>
    <property type="match status" value="1"/>
</dbReference>
<dbReference type="Gene3D" id="1.10.1200.10">
    <property type="entry name" value="ACP-like"/>
    <property type="match status" value="2"/>
</dbReference>
<dbReference type="Gene3D" id="3.30.70.3290">
    <property type="match status" value="1"/>
</dbReference>
<dbReference type="PROSITE" id="PS00012">
    <property type="entry name" value="PHOSPHOPANTETHEINE"/>
    <property type="match status" value="2"/>
</dbReference>
<dbReference type="InterPro" id="IPR014043">
    <property type="entry name" value="Acyl_transferase_dom"/>
</dbReference>
<dbReference type="eggNOG" id="COG1028">
    <property type="taxonomic scope" value="Bacteria"/>
</dbReference>
<dbReference type="Gene3D" id="3.40.50.720">
    <property type="entry name" value="NAD(P)-binding Rossmann-like Domain"/>
    <property type="match status" value="1"/>
</dbReference>
<evidence type="ECO:0000256" key="1">
    <source>
        <dbReference type="ARBA" id="ARBA00022450"/>
    </source>
</evidence>
<dbReference type="Pfam" id="PF00698">
    <property type="entry name" value="Acyl_transf_1"/>
    <property type="match status" value="1"/>
</dbReference>
<dbReference type="RefSeq" id="WP_007316940.1">
    <property type="nucleotide sequence ID" value="NZ_BAEH01000036.1"/>
</dbReference>
<dbReference type="InterPro" id="IPR016035">
    <property type="entry name" value="Acyl_Trfase/lysoPLipase"/>
</dbReference>
<dbReference type="InterPro" id="IPR036291">
    <property type="entry name" value="NAD(P)-bd_dom_sf"/>
</dbReference>
<evidence type="ECO:0000313" key="6">
    <source>
        <dbReference type="EMBL" id="GAB17602.1"/>
    </source>
</evidence>
<keyword evidence="1" id="KW-0596">Phosphopantetheine</keyword>
<keyword evidence="7" id="KW-1185">Reference proteome</keyword>
<evidence type="ECO:0000256" key="3">
    <source>
        <dbReference type="ARBA" id="ARBA00022679"/>
    </source>
</evidence>
<evidence type="ECO:0000259" key="5">
    <source>
        <dbReference type="PROSITE" id="PS50075"/>
    </source>
</evidence>
<dbReference type="GO" id="GO:0031177">
    <property type="term" value="F:phosphopantetheine binding"/>
    <property type="evidence" value="ECO:0007669"/>
    <property type="project" value="InterPro"/>
</dbReference>
<feature type="domain" description="Carrier" evidence="5">
    <location>
        <begin position="1075"/>
        <end position="1150"/>
    </location>
</feature>
<feature type="domain" description="Carrier" evidence="5">
    <location>
        <begin position="971"/>
        <end position="1046"/>
    </location>
</feature>
<dbReference type="SMART" id="SM00822">
    <property type="entry name" value="PKS_KR"/>
    <property type="match status" value="1"/>
</dbReference>
<dbReference type="NCBIfam" id="NF037941">
    <property type="entry name" value="PKS_NbtC"/>
    <property type="match status" value="1"/>
</dbReference>
<dbReference type="CDD" id="cd05274">
    <property type="entry name" value="KR_FAS_SDR_x"/>
    <property type="match status" value="1"/>
</dbReference>